<gene>
    <name evidence="2" type="ORF">PG993_009893</name>
</gene>
<sequence length="872" mass="98852">MDTKFPSWDLLSAEYGWWHQEVTKKNGASLNFQSWLLKQRTFANELFYDLKRLAVIKKWSKARFVRNAKELMDLKGYYFGEFEGSIYEEVMNGLDIQNMVYPWSVISQGGKTATVKKEEKGDLPSQMLTPSCFACGEDCSRPAWGSPISFAWDGARKSEKYFTCPKSGCVTAWDEWVRMSFLDKKEGGSSIQCPQCLSDICATCGVIKPTAAQKYWRQITAALDITAGEKSHGSKPFRRAAHQKGFTERKLTDVYAPLSVEDFFFTAATSPNKDGEKNTEEAGAELMSVPGTTMMFRKDQPKEEIDEAIEKERDMKQLFELRANSIATDSHGNENSNEPRGRQIARINFLPTHDSKPSDKWFSMRNRELYEESARFCARWFGDVDFPDDYQGSAWLEDYGEQFVQYTNLAAAEDWLVADWEVMMKQAKHRKWLVMGILSQIMEKKIHSELLFGASETENEELEKQDSMFLAADGYPRTKLRSQMINMFLGGATVPGHFWTTVDHLTNSTMAVLLPLTNLLCYFRTPERWTDTFEMYSQLHGLIAQVGYFAVCMARDETIFHVLSATPGARMDWGMEAQASYELYRECKEEAERLDNEWTTEQQAILKSARLEAALGAADAADGEAPSPEHYIADLERQFRIDRHHRLRGARVKYAVWPMVTRYRPENEGVTLPGIMDGNGSITSGRYDPRMSDAELEQTEGQRILDIGKCVVIYYQGLMYPRQAQPAAGPDGQTSSVAALERDGASLFDYRDEVRRAADEVQLTHGRRARFAVALGAYSVLVGYRAQVYQALRDNVPSSFTELVVLIKAYWSAFTWTLLLAGAMVLWFPRSRHMLFALAAAAIGLFLAMESSAWGVALATSLCRPFRGCPLV</sequence>
<evidence type="ECO:0000313" key="2">
    <source>
        <dbReference type="EMBL" id="KAK8034898.1"/>
    </source>
</evidence>
<evidence type="ECO:0000256" key="1">
    <source>
        <dbReference type="SAM" id="Phobius"/>
    </source>
</evidence>
<evidence type="ECO:0000313" key="3">
    <source>
        <dbReference type="Proteomes" id="UP001444661"/>
    </source>
</evidence>
<reference evidence="2 3" key="1">
    <citation type="submission" date="2023-01" db="EMBL/GenBank/DDBJ databases">
        <title>Analysis of 21 Apiospora genomes using comparative genomics revels a genus with tremendous synthesis potential of carbohydrate active enzymes and secondary metabolites.</title>
        <authorList>
            <person name="Sorensen T."/>
        </authorList>
    </citation>
    <scope>NUCLEOTIDE SEQUENCE [LARGE SCALE GENOMIC DNA]</scope>
    <source>
        <strain evidence="2 3">CBS 33761</strain>
    </source>
</reference>
<comment type="caution">
    <text evidence="2">The sequence shown here is derived from an EMBL/GenBank/DDBJ whole genome shotgun (WGS) entry which is preliminary data.</text>
</comment>
<feature type="transmembrane region" description="Helical" evidence="1">
    <location>
        <begin position="809"/>
        <end position="828"/>
    </location>
</feature>
<name>A0ABR1SKQ5_9PEZI</name>
<feature type="transmembrane region" description="Helical" evidence="1">
    <location>
        <begin position="835"/>
        <end position="857"/>
    </location>
</feature>
<dbReference type="EMBL" id="JAQQWK010000009">
    <property type="protein sequence ID" value="KAK8034898.1"/>
    <property type="molecule type" value="Genomic_DNA"/>
</dbReference>
<keyword evidence="1" id="KW-0812">Transmembrane</keyword>
<proteinExistence type="predicted"/>
<keyword evidence="1" id="KW-0472">Membrane</keyword>
<protein>
    <submittedName>
        <fullName evidence="2">Uncharacterized protein</fullName>
    </submittedName>
</protein>
<keyword evidence="3" id="KW-1185">Reference proteome</keyword>
<dbReference type="CDD" id="cd20335">
    <property type="entry name" value="BRcat_RBR"/>
    <property type="match status" value="1"/>
</dbReference>
<dbReference type="Proteomes" id="UP001444661">
    <property type="component" value="Unassembled WGS sequence"/>
</dbReference>
<accession>A0ABR1SKQ5</accession>
<organism evidence="2 3">
    <name type="scientific">Apiospora rasikravindrae</name>
    <dbReference type="NCBI Taxonomy" id="990691"/>
    <lineage>
        <taxon>Eukaryota</taxon>
        <taxon>Fungi</taxon>
        <taxon>Dikarya</taxon>
        <taxon>Ascomycota</taxon>
        <taxon>Pezizomycotina</taxon>
        <taxon>Sordariomycetes</taxon>
        <taxon>Xylariomycetidae</taxon>
        <taxon>Amphisphaeriales</taxon>
        <taxon>Apiosporaceae</taxon>
        <taxon>Apiospora</taxon>
    </lineage>
</organism>
<keyword evidence="1" id="KW-1133">Transmembrane helix</keyword>